<dbReference type="OrthoDB" id="10636299at2759"/>
<feature type="region of interest" description="Disordered" evidence="1">
    <location>
        <begin position="68"/>
        <end position="103"/>
    </location>
</feature>
<evidence type="ECO:0000313" key="2">
    <source>
        <dbReference type="EMBL" id="OAD08911.1"/>
    </source>
</evidence>
<sequence length="221" mass="24493">MQAEERLSSCSLAQAATADELQHMYNQHVQCQESIRASYYSISMPSSKTTGAREKPLIHITFTENSSSVSKMTTSESHPSTTTPDMNDTDDTSDALSADEVEDDNATTNAGLFKKEIHKAVYRFFKGEHNLFSVATLNRLSVSLTPRTLSGALDLFSYHLLSKGMTASKKNVLKNPGPSKLYAGTRPAIHVWHMLQKRVHGIVNIRCVYISATTLAFVQYQ</sequence>
<dbReference type="EMBL" id="AMYB01000001">
    <property type="protein sequence ID" value="OAD08911.1"/>
    <property type="molecule type" value="Genomic_DNA"/>
</dbReference>
<dbReference type="VEuPathDB" id="FungiDB:MUCCIDRAFT_76218"/>
<evidence type="ECO:0000313" key="3">
    <source>
        <dbReference type="Proteomes" id="UP000077051"/>
    </source>
</evidence>
<reference evidence="2 3" key="1">
    <citation type="submission" date="2015-06" db="EMBL/GenBank/DDBJ databases">
        <title>Expansion of signal transduction pathways in fungi by whole-genome duplication.</title>
        <authorList>
            <consortium name="DOE Joint Genome Institute"/>
            <person name="Corrochano L.M."/>
            <person name="Kuo A."/>
            <person name="Marcet-Houben M."/>
            <person name="Polaino S."/>
            <person name="Salamov A."/>
            <person name="Villalobos J.M."/>
            <person name="Alvarez M.I."/>
            <person name="Avalos J."/>
            <person name="Benito E.P."/>
            <person name="Benoit I."/>
            <person name="Burger G."/>
            <person name="Camino L.P."/>
            <person name="Canovas D."/>
            <person name="Cerda-Olmedo E."/>
            <person name="Cheng J.-F."/>
            <person name="Dominguez A."/>
            <person name="Elias M."/>
            <person name="Eslava A.P."/>
            <person name="Glaser F."/>
            <person name="Grimwood J."/>
            <person name="Gutierrez G."/>
            <person name="Heitman J."/>
            <person name="Henrissat B."/>
            <person name="Iturriaga E.A."/>
            <person name="Lang B.F."/>
            <person name="Lavin J.L."/>
            <person name="Lee S."/>
            <person name="Li W."/>
            <person name="Lindquist E."/>
            <person name="Lopez-Garcia S."/>
            <person name="Luque E.M."/>
            <person name="Marcos A.T."/>
            <person name="Martin J."/>
            <person name="Mccluskey K."/>
            <person name="Medina H.R."/>
            <person name="Miralles-Duran A."/>
            <person name="Miyazaki A."/>
            <person name="Munoz-Torres E."/>
            <person name="Oguiza J.A."/>
            <person name="Ohm R."/>
            <person name="Olmedo M."/>
            <person name="Orejas M."/>
            <person name="Ortiz-Castellanos L."/>
            <person name="Pisabarro A.G."/>
            <person name="Rodriguez-Romero J."/>
            <person name="Ruiz-Herrera J."/>
            <person name="Ruiz-Vazquez R."/>
            <person name="Sanz C."/>
            <person name="Schackwitz W."/>
            <person name="Schmutz J."/>
            <person name="Shahriari M."/>
            <person name="Shelest E."/>
            <person name="Silva-Franco F."/>
            <person name="Soanes D."/>
            <person name="Syed K."/>
            <person name="Tagua V.G."/>
            <person name="Talbot N.J."/>
            <person name="Thon M."/>
            <person name="De Vries R.P."/>
            <person name="Wiebenga A."/>
            <person name="Yadav J.S."/>
            <person name="Braun E.L."/>
            <person name="Baker S."/>
            <person name="Garre V."/>
            <person name="Horwitz B."/>
            <person name="Torres-Martinez S."/>
            <person name="Idnurm A."/>
            <person name="Herrera-Estrella A."/>
            <person name="Gabaldon T."/>
            <person name="Grigoriev I.V."/>
        </authorList>
    </citation>
    <scope>NUCLEOTIDE SEQUENCE [LARGE SCALE GENOMIC DNA]</scope>
    <source>
        <strain evidence="2 3">CBS 277.49</strain>
    </source>
</reference>
<keyword evidence="3" id="KW-1185">Reference proteome</keyword>
<gene>
    <name evidence="2" type="ORF">MUCCIDRAFT_76218</name>
</gene>
<dbReference type="Proteomes" id="UP000077051">
    <property type="component" value="Unassembled WGS sequence"/>
</dbReference>
<protein>
    <submittedName>
        <fullName evidence="2">Uncharacterized protein</fullName>
    </submittedName>
</protein>
<proteinExistence type="predicted"/>
<name>A0A168Q9J4_MUCCL</name>
<feature type="compositionally biased region" description="Low complexity" evidence="1">
    <location>
        <begin position="68"/>
        <end position="86"/>
    </location>
</feature>
<comment type="caution">
    <text evidence="2">The sequence shown here is derived from an EMBL/GenBank/DDBJ whole genome shotgun (WGS) entry which is preliminary data.</text>
</comment>
<organism evidence="2 3">
    <name type="scientific">Mucor lusitanicus CBS 277.49</name>
    <dbReference type="NCBI Taxonomy" id="747725"/>
    <lineage>
        <taxon>Eukaryota</taxon>
        <taxon>Fungi</taxon>
        <taxon>Fungi incertae sedis</taxon>
        <taxon>Mucoromycota</taxon>
        <taxon>Mucoromycotina</taxon>
        <taxon>Mucoromycetes</taxon>
        <taxon>Mucorales</taxon>
        <taxon>Mucorineae</taxon>
        <taxon>Mucoraceae</taxon>
        <taxon>Mucor</taxon>
    </lineage>
</organism>
<accession>A0A168Q9J4</accession>
<feature type="compositionally biased region" description="Acidic residues" evidence="1">
    <location>
        <begin position="87"/>
        <end position="103"/>
    </location>
</feature>
<evidence type="ECO:0000256" key="1">
    <source>
        <dbReference type="SAM" id="MobiDB-lite"/>
    </source>
</evidence>
<dbReference type="AlphaFoldDB" id="A0A168Q9J4"/>